<protein>
    <submittedName>
        <fullName evidence="3">Maleylpyruvate isomerase family mycothiol-dependent enzyme</fullName>
    </submittedName>
</protein>
<comment type="caution">
    <text evidence="3">The sequence shown here is derived from an EMBL/GenBank/DDBJ whole genome shotgun (WGS) entry which is preliminary data.</text>
</comment>
<organism evidence="3 4">
    <name type="scientific">Georgenia halophila</name>
    <dbReference type="NCBI Taxonomy" id="620889"/>
    <lineage>
        <taxon>Bacteria</taxon>
        <taxon>Bacillati</taxon>
        <taxon>Actinomycetota</taxon>
        <taxon>Actinomycetes</taxon>
        <taxon>Micrococcales</taxon>
        <taxon>Bogoriellaceae</taxon>
        <taxon>Georgenia</taxon>
    </lineage>
</organism>
<dbReference type="Pfam" id="PF11716">
    <property type="entry name" value="MDMPI_N"/>
    <property type="match status" value="1"/>
</dbReference>
<accession>A0ABP8LJM9</accession>
<gene>
    <name evidence="3" type="ORF">GCM10023169_33540</name>
</gene>
<dbReference type="SUPFAM" id="SSF109854">
    <property type="entry name" value="DinB/YfiT-like putative metalloenzymes"/>
    <property type="match status" value="1"/>
</dbReference>
<feature type="region of interest" description="Disordered" evidence="1">
    <location>
        <begin position="241"/>
        <end position="260"/>
    </location>
</feature>
<evidence type="ECO:0000313" key="3">
    <source>
        <dbReference type="EMBL" id="GAA4430288.1"/>
    </source>
</evidence>
<keyword evidence="3" id="KW-0413">Isomerase</keyword>
<keyword evidence="4" id="KW-1185">Reference proteome</keyword>
<dbReference type="RefSeq" id="WP_345217630.1">
    <property type="nucleotide sequence ID" value="NZ_BAABGN010000013.1"/>
</dbReference>
<feature type="domain" description="Mycothiol-dependent maleylpyruvate isomerase metal-binding" evidence="2">
    <location>
        <begin position="25"/>
        <end position="155"/>
    </location>
</feature>
<dbReference type="InterPro" id="IPR017517">
    <property type="entry name" value="Maleyloyr_isom"/>
</dbReference>
<dbReference type="Gene3D" id="1.20.120.450">
    <property type="entry name" value="dinb family like domain"/>
    <property type="match status" value="1"/>
</dbReference>
<sequence>MIVTPRLDEKILVDKAVRDSAVALRTVLEAMERLDADALARPSRLPAWSRGHVLAHIDGAGNAAARQAEAAARGELVDFYDGGRAGRNAAIHAAAGRTVEEHTEALCRLATRLDDAWPGAGSPVWDAPTSYRDGPLSGVALLWWRETRIHLVDLQVTVGPGSWDDDLCLHLLDFLQPRLDSAGHVELVADDTPVRWSVNDDAATQSAPVVVQAALRDLVAWLAGREPEVMPVAVRADEPHELPELGPWPSLAAAPQDSGR</sequence>
<evidence type="ECO:0000259" key="2">
    <source>
        <dbReference type="Pfam" id="PF11716"/>
    </source>
</evidence>
<dbReference type="Proteomes" id="UP001500622">
    <property type="component" value="Unassembled WGS sequence"/>
</dbReference>
<dbReference type="NCBIfam" id="TIGR03083">
    <property type="entry name" value="maleylpyruvate isomerase family mycothiol-dependent enzyme"/>
    <property type="match status" value="1"/>
</dbReference>
<dbReference type="GO" id="GO:0016853">
    <property type="term" value="F:isomerase activity"/>
    <property type="evidence" value="ECO:0007669"/>
    <property type="project" value="UniProtKB-KW"/>
</dbReference>
<reference evidence="4" key="1">
    <citation type="journal article" date="2019" name="Int. J. Syst. Evol. Microbiol.">
        <title>The Global Catalogue of Microorganisms (GCM) 10K type strain sequencing project: providing services to taxonomists for standard genome sequencing and annotation.</title>
        <authorList>
            <consortium name="The Broad Institute Genomics Platform"/>
            <consortium name="The Broad Institute Genome Sequencing Center for Infectious Disease"/>
            <person name="Wu L."/>
            <person name="Ma J."/>
        </authorList>
    </citation>
    <scope>NUCLEOTIDE SEQUENCE [LARGE SCALE GENOMIC DNA]</scope>
    <source>
        <strain evidence="4">JCM 17810</strain>
    </source>
</reference>
<dbReference type="SUPFAM" id="SSF55718">
    <property type="entry name" value="SCP-like"/>
    <property type="match status" value="1"/>
</dbReference>
<dbReference type="InterPro" id="IPR024344">
    <property type="entry name" value="MDMPI_metal-binding"/>
</dbReference>
<dbReference type="InterPro" id="IPR034660">
    <property type="entry name" value="DinB/YfiT-like"/>
</dbReference>
<proteinExistence type="predicted"/>
<evidence type="ECO:0000256" key="1">
    <source>
        <dbReference type="SAM" id="MobiDB-lite"/>
    </source>
</evidence>
<name>A0ABP8LJM9_9MICO</name>
<dbReference type="InterPro" id="IPR036527">
    <property type="entry name" value="SCP2_sterol-bd_dom_sf"/>
</dbReference>
<dbReference type="EMBL" id="BAABGN010000013">
    <property type="protein sequence ID" value="GAA4430288.1"/>
    <property type="molecule type" value="Genomic_DNA"/>
</dbReference>
<evidence type="ECO:0000313" key="4">
    <source>
        <dbReference type="Proteomes" id="UP001500622"/>
    </source>
</evidence>